<dbReference type="EMBL" id="LHZT01000132">
    <property type="protein sequence ID" value="KXV55260.1"/>
    <property type="molecule type" value="Genomic_DNA"/>
</dbReference>
<proteinExistence type="predicted"/>
<feature type="domain" description="Glycosyltransferase 61 catalytic" evidence="1">
    <location>
        <begin position="14"/>
        <end position="114"/>
    </location>
</feature>
<dbReference type="Proteomes" id="UP000075411">
    <property type="component" value="Unassembled WGS sequence"/>
</dbReference>
<reference evidence="2 3" key="1">
    <citation type="submission" date="2015-06" db="EMBL/GenBank/DDBJ databases">
        <title>Improved classification and identification of acetic acid bacteria using matrix-assisted laser desorption/ionization time-of-flight mass spectrometry; Gluconobacter nephelii and Gluconobacter uchimurae are later heterotypic synonyms of Gluconobacter japonicus and Gluconobacter oxydans, respectively.</title>
        <authorList>
            <person name="Li L."/>
            <person name="Cleenwerck I."/>
            <person name="De Vuyst L."/>
            <person name="Vandamme P."/>
        </authorList>
    </citation>
    <scope>NUCLEOTIDE SEQUENCE [LARGE SCALE GENOMIC DNA]</scope>
    <source>
        <strain evidence="2 3">LMG 1663</strain>
    </source>
</reference>
<dbReference type="InterPro" id="IPR049625">
    <property type="entry name" value="Glyco_transf_61_cat"/>
</dbReference>
<accession>A0A149TQ15</accession>
<comment type="caution">
    <text evidence="2">The sequence shown here is derived from an EMBL/GenBank/DDBJ whole genome shotgun (WGS) entry which is preliminary data.</text>
</comment>
<organism evidence="2 3">
    <name type="scientific">Acetobacter tropicalis</name>
    <dbReference type="NCBI Taxonomy" id="104102"/>
    <lineage>
        <taxon>Bacteria</taxon>
        <taxon>Pseudomonadati</taxon>
        <taxon>Pseudomonadota</taxon>
        <taxon>Alphaproteobacteria</taxon>
        <taxon>Acetobacterales</taxon>
        <taxon>Acetobacteraceae</taxon>
        <taxon>Acetobacter</taxon>
    </lineage>
</organism>
<dbReference type="PATRIC" id="fig|104102.12.peg.2456"/>
<evidence type="ECO:0000313" key="2">
    <source>
        <dbReference type="EMBL" id="KXV55260.1"/>
    </source>
</evidence>
<dbReference type="GO" id="GO:0016757">
    <property type="term" value="F:glycosyltransferase activity"/>
    <property type="evidence" value="ECO:0007669"/>
    <property type="project" value="InterPro"/>
</dbReference>
<dbReference type="AlphaFoldDB" id="A0A149TQ15"/>
<gene>
    <name evidence="2" type="ORF">AD947_15115</name>
</gene>
<name>A0A149TQ15_9PROT</name>
<evidence type="ECO:0000259" key="1">
    <source>
        <dbReference type="Pfam" id="PF04577"/>
    </source>
</evidence>
<sequence length="167" mass="19617">MLRKAIVAEYLHRNYVFNPFVREFYRNYVKFDGEPFRKICLSRRTWEINKTHQRIFEQQEWFEEEARHRGFEVIAPEKLSIPEQIKLMCETKIQIGEHGSAQHASIYAAGGTTVGTINPLGDVQINLGRLSGDRNVIVYESESRKDDRNNTFFKCHTNDLNSFFNVL</sequence>
<protein>
    <recommendedName>
        <fullName evidence="1">Glycosyltransferase 61 catalytic domain-containing protein</fullName>
    </recommendedName>
</protein>
<evidence type="ECO:0000313" key="3">
    <source>
        <dbReference type="Proteomes" id="UP000075411"/>
    </source>
</evidence>
<dbReference type="Pfam" id="PF04577">
    <property type="entry name" value="Glyco_transf_61"/>
    <property type="match status" value="1"/>
</dbReference>